<accession>A0ABN3CEG5</accession>
<dbReference type="EMBL" id="BAAAQX010000007">
    <property type="protein sequence ID" value="GAA2207783.1"/>
    <property type="molecule type" value="Genomic_DNA"/>
</dbReference>
<feature type="region of interest" description="Disordered" evidence="1">
    <location>
        <begin position="1"/>
        <end position="27"/>
    </location>
</feature>
<evidence type="ECO:0000313" key="2">
    <source>
        <dbReference type="EMBL" id="GAA2207783.1"/>
    </source>
</evidence>
<keyword evidence="3" id="KW-1185">Reference proteome</keyword>
<organism evidence="2 3">
    <name type="scientific">Nonomuraea monospora</name>
    <dbReference type="NCBI Taxonomy" id="568818"/>
    <lineage>
        <taxon>Bacteria</taxon>
        <taxon>Bacillati</taxon>
        <taxon>Actinomycetota</taxon>
        <taxon>Actinomycetes</taxon>
        <taxon>Streptosporangiales</taxon>
        <taxon>Streptosporangiaceae</taxon>
        <taxon>Nonomuraea</taxon>
    </lineage>
</organism>
<name>A0ABN3CEG5_9ACTN</name>
<comment type="caution">
    <text evidence="2">The sequence shown here is derived from an EMBL/GenBank/DDBJ whole genome shotgun (WGS) entry which is preliminary data.</text>
</comment>
<protein>
    <submittedName>
        <fullName evidence="2">Uncharacterized protein</fullName>
    </submittedName>
</protein>
<evidence type="ECO:0000256" key="1">
    <source>
        <dbReference type="SAM" id="MobiDB-lite"/>
    </source>
</evidence>
<dbReference type="Proteomes" id="UP001499843">
    <property type="component" value="Unassembled WGS sequence"/>
</dbReference>
<sequence length="106" mass="11140">MDAVDVVVHASGEAEPVGERVDEGPEADPLDDAFDVHVYSFERGHRASVRLIGVVCMRIGRVAARSACPARGSFLTLAEQPGRAGQTAGPGGMCPPGPAVQGFYRY</sequence>
<evidence type="ECO:0000313" key="3">
    <source>
        <dbReference type="Proteomes" id="UP001499843"/>
    </source>
</evidence>
<gene>
    <name evidence="2" type="ORF">GCM10009850_032410</name>
</gene>
<reference evidence="2 3" key="1">
    <citation type="journal article" date="2019" name="Int. J. Syst. Evol. Microbiol.">
        <title>The Global Catalogue of Microorganisms (GCM) 10K type strain sequencing project: providing services to taxonomists for standard genome sequencing and annotation.</title>
        <authorList>
            <consortium name="The Broad Institute Genomics Platform"/>
            <consortium name="The Broad Institute Genome Sequencing Center for Infectious Disease"/>
            <person name="Wu L."/>
            <person name="Ma J."/>
        </authorList>
    </citation>
    <scope>NUCLEOTIDE SEQUENCE [LARGE SCALE GENOMIC DNA]</scope>
    <source>
        <strain evidence="2 3">JCM 16114</strain>
    </source>
</reference>
<proteinExistence type="predicted"/>